<dbReference type="PANTHER" id="PTHR34059:SF1">
    <property type="entry name" value="EXPRESSED PROTEIN"/>
    <property type="match status" value="1"/>
</dbReference>
<feature type="compositionally biased region" description="Acidic residues" evidence="1">
    <location>
        <begin position="389"/>
        <end position="404"/>
    </location>
</feature>
<dbReference type="EMBL" id="JARAOO010000014">
    <property type="protein sequence ID" value="KAJ7944715.1"/>
    <property type="molecule type" value="Genomic_DNA"/>
</dbReference>
<feature type="transmembrane region" description="Helical" evidence="2">
    <location>
        <begin position="66"/>
        <end position="84"/>
    </location>
</feature>
<dbReference type="AlphaFoldDB" id="A0AAD7P7L3"/>
<dbReference type="InterPro" id="IPR008480">
    <property type="entry name" value="DUF761_pln"/>
</dbReference>
<dbReference type="KEGG" id="qsa:O6P43_034063"/>
<sequence>MWSSMADTDSNIKPQKLVSYQNQENPFKFYNNFLYKAVVVVIFLVILPLFPSQAPEFINQTVLTRSWEFLHLLFVGIAISYWLFSRRSDEKEKQNSYSKFDNAQSYVSRFLQVSSVFEDEAEIPSGSYENKVQTWNNQYYRNEPTMVVVAQQQAVLNEQKAIRSRISEKPLLLPVRSLKISDPGVHCSASLIRSDSKLGSKSFASNSNKARDEKLGGLGLGHINLEGKLKENIVLPSPIPWRSRSGRMEIKEVESPPLHTVSPSMEEFDLSKREPWSSRSQRSRSSRPNSTTSSPKLSSPPPISPPPIIHESYSMKARSSSIDEGEKNLMEAEENFVEKSSRKTLGYDPMSLGTKTSMGRGSVSFVAKPNFKGITEEEKEEFVDRVIVETDEEDIEGRDDDDVGESSSNNVATSSNVSDEGPDVDKKADEFIARFREQIKLQRIQSIKKSSTQLSGNSSR</sequence>
<feature type="compositionally biased region" description="Basic and acidic residues" evidence="1">
    <location>
        <begin position="324"/>
        <end position="339"/>
    </location>
</feature>
<accession>A0AAD7P7L3</accession>
<evidence type="ECO:0000313" key="4">
    <source>
        <dbReference type="Proteomes" id="UP001163823"/>
    </source>
</evidence>
<reference evidence="3" key="1">
    <citation type="journal article" date="2023" name="Science">
        <title>Elucidation of the pathway for biosynthesis of saponin adjuvants from the soapbark tree.</title>
        <authorList>
            <person name="Reed J."/>
            <person name="Orme A."/>
            <person name="El-Demerdash A."/>
            <person name="Owen C."/>
            <person name="Martin L.B.B."/>
            <person name="Misra R.C."/>
            <person name="Kikuchi S."/>
            <person name="Rejzek M."/>
            <person name="Martin A.C."/>
            <person name="Harkess A."/>
            <person name="Leebens-Mack J."/>
            <person name="Louveau T."/>
            <person name="Stephenson M.J."/>
            <person name="Osbourn A."/>
        </authorList>
    </citation>
    <scope>NUCLEOTIDE SEQUENCE</scope>
    <source>
        <strain evidence="3">S10</strain>
    </source>
</reference>
<feature type="region of interest" description="Disordered" evidence="1">
    <location>
        <begin position="252"/>
        <end position="339"/>
    </location>
</feature>
<keyword evidence="2" id="KW-0472">Membrane</keyword>
<feature type="compositionally biased region" description="Pro residues" evidence="1">
    <location>
        <begin position="298"/>
        <end position="308"/>
    </location>
</feature>
<feature type="compositionally biased region" description="Low complexity" evidence="1">
    <location>
        <begin position="405"/>
        <end position="418"/>
    </location>
</feature>
<dbReference type="PANTHER" id="PTHR34059">
    <property type="entry name" value="EXPRESSED PROTEIN"/>
    <property type="match status" value="1"/>
</dbReference>
<feature type="compositionally biased region" description="Low complexity" evidence="1">
    <location>
        <begin position="286"/>
        <end position="297"/>
    </location>
</feature>
<organism evidence="3 4">
    <name type="scientific">Quillaja saponaria</name>
    <name type="common">Soap bark tree</name>
    <dbReference type="NCBI Taxonomy" id="32244"/>
    <lineage>
        <taxon>Eukaryota</taxon>
        <taxon>Viridiplantae</taxon>
        <taxon>Streptophyta</taxon>
        <taxon>Embryophyta</taxon>
        <taxon>Tracheophyta</taxon>
        <taxon>Spermatophyta</taxon>
        <taxon>Magnoliopsida</taxon>
        <taxon>eudicotyledons</taxon>
        <taxon>Gunneridae</taxon>
        <taxon>Pentapetalae</taxon>
        <taxon>rosids</taxon>
        <taxon>fabids</taxon>
        <taxon>Fabales</taxon>
        <taxon>Quillajaceae</taxon>
        <taxon>Quillaja</taxon>
    </lineage>
</organism>
<keyword evidence="2" id="KW-1133">Transmembrane helix</keyword>
<dbReference type="Pfam" id="PF05553">
    <property type="entry name" value="DUF761"/>
    <property type="match status" value="1"/>
</dbReference>
<keyword evidence="2" id="KW-0812">Transmembrane</keyword>
<keyword evidence="4" id="KW-1185">Reference proteome</keyword>
<comment type="caution">
    <text evidence="3">The sequence shown here is derived from an EMBL/GenBank/DDBJ whole genome shotgun (WGS) entry which is preliminary data.</text>
</comment>
<feature type="region of interest" description="Disordered" evidence="1">
    <location>
        <begin position="386"/>
        <end position="429"/>
    </location>
</feature>
<evidence type="ECO:0000256" key="2">
    <source>
        <dbReference type="SAM" id="Phobius"/>
    </source>
</evidence>
<feature type="transmembrane region" description="Helical" evidence="2">
    <location>
        <begin position="33"/>
        <end position="54"/>
    </location>
</feature>
<gene>
    <name evidence="3" type="ORF">O6P43_034063</name>
</gene>
<protein>
    <submittedName>
        <fullName evidence="3">Hydroxyproline-rich glycoprotein family protein</fullName>
    </submittedName>
</protein>
<dbReference type="Proteomes" id="UP001163823">
    <property type="component" value="Chromosome 14"/>
</dbReference>
<name>A0AAD7P7L3_QUISA</name>
<evidence type="ECO:0000313" key="3">
    <source>
        <dbReference type="EMBL" id="KAJ7944715.1"/>
    </source>
</evidence>
<proteinExistence type="predicted"/>
<evidence type="ECO:0000256" key="1">
    <source>
        <dbReference type="SAM" id="MobiDB-lite"/>
    </source>
</evidence>